<dbReference type="Gene3D" id="2.115.10.20">
    <property type="entry name" value="Glycosyl hydrolase domain, family 43"/>
    <property type="match status" value="2"/>
</dbReference>
<dbReference type="RefSeq" id="WP_093977240.1">
    <property type="nucleotide sequence ID" value="NZ_CP022515.1"/>
</dbReference>
<feature type="signal peptide" evidence="7">
    <location>
        <begin position="1"/>
        <end position="22"/>
    </location>
</feature>
<feature type="region of interest" description="Disordered" evidence="6">
    <location>
        <begin position="324"/>
        <end position="361"/>
    </location>
</feature>
<evidence type="ECO:0000256" key="7">
    <source>
        <dbReference type="SAM" id="SignalP"/>
    </source>
</evidence>
<dbReference type="GO" id="GO:0004560">
    <property type="term" value="F:alpha-L-fucosidase activity"/>
    <property type="evidence" value="ECO:0007669"/>
    <property type="project" value="InterPro"/>
</dbReference>
<feature type="compositionally biased region" description="Polar residues" evidence="6">
    <location>
        <begin position="341"/>
        <end position="351"/>
    </location>
</feature>
<evidence type="ECO:0000256" key="1">
    <source>
        <dbReference type="ARBA" id="ARBA00007951"/>
    </source>
</evidence>
<evidence type="ECO:0000313" key="10">
    <source>
        <dbReference type="Proteomes" id="UP000204551"/>
    </source>
</evidence>
<proteinExistence type="inferred from homology"/>
<evidence type="ECO:0000259" key="8">
    <source>
        <dbReference type="Pfam" id="PF01120"/>
    </source>
</evidence>
<dbReference type="SUPFAM" id="SSF51445">
    <property type="entry name" value="(Trans)glycosidases"/>
    <property type="match status" value="1"/>
</dbReference>
<feature type="domain" description="Glycoside hydrolase family 29 N-terminal" evidence="8">
    <location>
        <begin position="394"/>
        <end position="674"/>
    </location>
</feature>
<dbReference type="PANTHER" id="PTHR10030">
    <property type="entry name" value="ALPHA-L-FUCOSIDASE"/>
    <property type="match status" value="1"/>
</dbReference>
<dbReference type="InterPro" id="IPR000933">
    <property type="entry name" value="Glyco_hydro_29"/>
</dbReference>
<keyword evidence="4" id="KW-0378">Hydrolase</keyword>
<dbReference type="STRING" id="616991.GCA_000733925_03750"/>
<feature type="compositionally biased region" description="Basic and acidic residues" evidence="6">
    <location>
        <begin position="324"/>
        <end position="334"/>
    </location>
</feature>
<evidence type="ECO:0000256" key="5">
    <source>
        <dbReference type="ARBA" id="ARBA00023295"/>
    </source>
</evidence>
<keyword evidence="5" id="KW-0326">Glycosidase</keyword>
<organism evidence="9 10">
    <name type="scientific">Arenibacter algicola</name>
    <dbReference type="NCBI Taxonomy" id="616991"/>
    <lineage>
        <taxon>Bacteria</taxon>
        <taxon>Pseudomonadati</taxon>
        <taxon>Bacteroidota</taxon>
        <taxon>Flavobacteriia</taxon>
        <taxon>Flavobacteriales</taxon>
        <taxon>Flavobacteriaceae</taxon>
        <taxon>Arenibacter</taxon>
    </lineage>
</organism>
<dbReference type="Gene3D" id="3.20.20.80">
    <property type="entry name" value="Glycosidases"/>
    <property type="match status" value="1"/>
</dbReference>
<gene>
    <name evidence="9" type="ORF">AREALGSMS7_00656</name>
</gene>
<comment type="similarity">
    <text evidence="1">Belongs to the glycosyl hydrolase 29 family.</text>
</comment>
<dbReference type="GO" id="GO:0016139">
    <property type="term" value="P:glycoside catabolic process"/>
    <property type="evidence" value="ECO:0007669"/>
    <property type="project" value="TreeGrafter"/>
</dbReference>
<evidence type="ECO:0000256" key="6">
    <source>
        <dbReference type="SAM" id="MobiDB-lite"/>
    </source>
</evidence>
<dbReference type="eggNOG" id="COG3669">
    <property type="taxonomic scope" value="Bacteria"/>
</dbReference>
<name>A0A221US63_9FLAO</name>
<evidence type="ECO:0000256" key="2">
    <source>
        <dbReference type="ARBA" id="ARBA00012662"/>
    </source>
</evidence>
<reference evidence="9 10" key="1">
    <citation type="submission" date="2017-07" db="EMBL/GenBank/DDBJ databases">
        <title>Genome Sequence of Arenibacter algicola Strain SMS7 Isolated from a culture of the Diatom Skeletonema marinoi.</title>
        <authorList>
            <person name="Topel M."/>
            <person name="Pinder M.I.M."/>
            <person name="Johansson O.N."/>
            <person name="Kourtchenko O."/>
            <person name="Godhe A."/>
            <person name="Clarke A.K."/>
        </authorList>
    </citation>
    <scope>NUCLEOTIDE SEQUENCE [LARGE SCALE GENOMIC DNA]</scope>
    <source>
        <strain evidence="9 10">SMS7</strain>
    </source>
</reference>
<dbReference type="PANTHER" id="PTHR10030:SF37">
    <property type="entry name" value="ALPHA-L-FUCOSIDASE-RELATED"/>
    <property type="match status" value="1"/>
</dbReference>
<dbReference type="InterPro" id="IPR023296">
    <property type="entry name" value="Glyco_hydro_beta-prop_sf"/>
</dbReference>
<accession>A0A221US63</accession>
<dbReference type="Proteomes" id="UP000204551">
    <property type="component" value="Chromosome"/>
</dbReference>
<dbReference type="EC" id="3.2.1.51" evidence="2"/>
<dbReference type="KEGG" id="aalg:AREALGSMS7_00656"/>
<keyword evidence="3 7" id="KW-0732">Signal</keyword>
<dbReference type="SUPFAM" id="SSF75005">
    <property type="entry name" value="Arabinanase/levansucrase/invertase"/>
    <property type="match status" value="1"/>
</dbReference>
<dbReference type="GO" id="GO:0006004">
    <property type="term" value="P:fucose metabolic process"/>
    <property type="evidence" value="ECO:0007669"/>
    <property type="project" value="TreeGrafter"/>
</dbReference>
<dbReference type="GO" id="GO:0005764">
    <property type="term" value="C:lysosome"/>
    <property type="evidence" value="ECO:0007669"/>
    <property type="project" value="TreeGrafter"/>
</dbReference>
<evidence type="ECO:0000256" key="3">
    <source>
        <dbReference type="ARBA" id="ARBA00022729"/>
    </source>
</evidence>
<feature type="chain" id="PRO_5012939938" description="alpha-L-fucosidase" evidence="7">
    <location>
        <begin position="23"/>
        <end position="785"/>
    </location>
</feature>
<dbReference type="EMBL" id="CP022515">
    <property type="protein sequence ID" value="ASO04142.1"/>
    <property type="molecule type" value="Genomic_DNA"/>
</dbReference>
<dbReference type="InterPro" id="IPR057739">
    <property type="entry name" value="Glyco_hydro_29_N"/>
</dbReference>
<sequence length="785" mass="89557">MVLFKHILCGLTMVFLGGTSLAQNTFQNPIQKRGRLGSPLVETSPFVFGDKLYLLENNQRFWDIPGTKPGDYFHEDEVRIREVESGNIVSEPLKNHGFGTALVWNDRVYVFAGNYGEGKPWRHITEITMTSSSDLKNWTKPQVVLRAAEGEFFFNTAVCRGKNEFILLYETNDKRWKPFTFRYMKSTDLTNWEAIPEALYGVDKYVGGPALYYEGDWYYTLYLEALKPGYETRITRSKDLVHWEDAPAGRPFISFDPTHKNIPLIDPRISESNASDVELCYFEGRTILYFTGSDQTTAGDLQWATYDGAPRHLFEHFFKKTDEVSSEPPEHEGDWTPVLISPQNNLENTKTSNKEIRRKPTPQQLDYQERQMGAFVHFGPATYIASDFMSVPAADLFNPSQLNTEQWVKTAKSFGAKHIVLTAKHHNGYCLWPTKTTDYSVKKSPWKNGKGDVVAEFVEACRNNDIKIGLYISGGDKHFGVTSTPDPQGERKLVGDIHQYFPVFLEQLRELLTNYGEVSYVWFDGAYDPFGWDVVDPKTMKPLGTAYGDAIRTMVEHLQPNAVVMGGTKPDVRWSGSEQGWAAYPLWNVLEPGEGFDHWVGPQNAGWIPAEANIHPREKWFWTPNSDSTLRSLDYLKKVYLETIGRGSNILINMTPDTNGLIPEPEVQRLKELGVAIDKVYSNPMGRAEATDLSQESEIFINLPKKKTMNLLVIEEQLRLGQFIKEYNVEAYIKGKWVSIAKGQSVGRKRIQTFEKIRTNKLRLSYKSVEHKGAIRSFTVYDADF</sequence>
<protein>
    <recommendedName>
        <fullName evidence="2">alpha-L-fucosidase</fullName>
        <ecNumber evidence="2">3.2.1.51</ecNumber>
    </recommendedName>
</protein>
<dbReference type="SMART" id="SM00812">
    <property type="entry name" value="Alpha_L_fucos"/>
    <property type="match status" value="1"/>
</dbReference>
<dbReference type="Gene3D" id="2.60.120.260">
    <property type="entry name" value="Galactose-binding domain-like"/>
    <property type="match status" value="1"/>
</dbReference>
<evidence type="ECO:0000313" key="9">
    <source>
        <dbReference type="EMBL" id="ASO04142.1"/>
    </source>
</evidence>
<dbReference type="AlphaFoldDB" id="A0A221US63"/>
<dbReference type="InterPro" id="IPR017853">
    <property type="entry name" value="GH"/>
</dbReference>
<dbReference type="Pfam" id="PF01120">
    <property type="entry name" value="Alpha_L_fucos"/>
    <property type="match status" value="1"/>
</dbReference>
<evidence type="ECO:0000256" key="4">
    <source>
        <dbReference type="ARBA" id="ARBA00022801"/>
    </source>
</evidence>